<sequence length="613" mass="68806">MASDYCDRSTELLLCAQLLRQKVVSGRVVLKPRKSQPGAVAAYFAPTLLKTQLLPLVHQASNSLTLGQAKMDQLVNLTERFSTSSAPDNLLVVSISALAQKLQPEVVAISTFLQHVAYVSSQVQRELAGHPQVCRHVKALVASQEARLAELSRRLRDFMEVNKAIVSDQCGEAPTLTAPPPKAFIPLSSDSHLPSTTRHSVQTALFKEKLRDDLDPLLTADAQYLHPQQQQMVVRQREATSTTSAAAIRHTEATIVQLGQIYEQFAFLVREQADVVMRIDGHVEDAVANVDLAHGSLLEFLRHVSERRTFMLNQIPFPPMLTNPSTEMIDLFTVAFTWFHLNFSVDMSTEGSTQLEASESSGRGFVKLPQKRLYRQRAHCNPWSDHYLSYPVRPDLYQWGELFDGNANPPVSMVDVGCGYGGLLFSLSTRFPDAHIVGMEIRLKVVDYVQSKINALRRSHPGKYRNIACIRTNAMKYLPNFFKKGQLEKMFFLYPDPHFKRHKHKWRIISLALLTVYAYLLRAGGRIYTMTDVPELMQWMEEKMSAHPLFRQCHRLCLPVGVEASESLELAKMEDATVGLLASGVTEEGQKAARDGRGATISVFERIPDPPNV</sequence>
<comment type="function">
    <text evidence="9">Catalyzes the formation of N(7)-methylguanine at position 46 (m7G46) in tRNA.</text>
</comment>
<reference evidence="13" key="1">
    <citation type="submission" date="2017-02" db="UniProtKB">
        <authorList>
            <consortium name="WormBaseParasite"/>
        </authorList>
    </citation>
    <scope>IDENTIFICATION</scope>
</reference>
<dbReference type="GO" id="GO:0008176">
    <property type="term" value="F:tRNA (guanine(46)-N7)-methyltransferase activity"/>
    <property type="evidence" value="ECO:0007669"/>
    <property type="project" value="UniProtKB-UniRule"/>
</dbReference>
<accession>A0A0R3VU43</accession>
<dbReference type="GO" id="GO:0005634">
    <property type="term" value="C:nucleus"/>
    <property type="evidence" value="ECO:0007669"/>
    <property type="project" value="UniProtKB-SubCell"/>
</dbReference>
<organism evidence="13">
    <name type="scientific">Taenia asiatica</name>
    <name type="common">Asian tapeworm</name>
    <dbReference type="NCBI Taxonomy" id="60517"/>
    <lineage>
        <taxon>Eukaryota</taxon>
        <taxon>Metazoa</taxon>
        <taxon>Spiralia</taxon>
        <taxon>Lophotrochozoa</taxon>
        <taxon>Platyhelminthes</taxon>
        <taxon>Cestoda</taxon>
        <taxon>Eucestoda</taxon>
        <taxon>Cyclophyllidea</taxon>
        <taxon>Taeniidae</taxon>
        <taxon>Taenia</taxon>
    </lineage>
</organism>
<feature type="binding site" evidence="9">
    <location>
        <begin position="473"/>
        <end position="474"/>
    </location>
    <ligand>
        <name>S-adenosyl-L-methionine</name>
        <dbReference type="ChEBI" id="CHEBI:59789"/>
    </ligand>
</feature>
<keyword evidence="12" id="KW-1185">Reference proteome</keyword>
<keyword evidence="8 9" id="KW-0539">Nucleus</keyword>
<comment type="subcellular location">
    <subcellularLocation>
        <location evidence="9">Nucleus</location>
    </subcellularLocation>
</comment>
<evidence type="ECO:0000313" key="11">
    <source>
        <dbReference type="EMBL" id="VDK21889.1"/>
    </source>
</evidence>
<evidence type="ECO:0000313" key="12">
    <source>
        <dbReference type="Proteomes" id="UP000282613"/>
    </source>
</evidence>
<gene>
    <name evidence="11" type="ORF">TASK_LOCUS806</name>
</gene>
<evidence type="ECO:0000313" key="13">
    <source>
        <dbReference type="WBParaSite" id="TASK_0000080501-mRNA-1"/>
    </source>
</evidence>
<dbReference type="GO" id="GO:0016020">
    <property type="term" value="C:membrane"/>
    <property type="evidence" value="ECO:0007669"/>
    <property type="project" value="InterPro"/>
</dbReference>
<dbReference type="InterPro" id="IPR003358">
    <property type="entry name" value="tRNA_(Gua-N-7)_MeTrfase_Trmb"/>
</dbReference>
<evidence type="ECO:0000256" key="2">
    <source>
        <dbReference type="ARBA" id="ARBA00022555"/>
    </source>
</evidence>
<dbReference type="WBParaSite" id="TASK_0000080501-mRNA-1">
    <property type="protein sequence ID" value="TASK_0000080501-mRNA-1"/>
    <property type="gene ID" value="TASK_0000080501"/>
</dbReference>
<comment type="catalytic activity">
    <reaction evidence="1 9">
        <text>guanosine(46) in tRNA + S-adenosyl-L-methionine = N(7)-methylguanosine(46) in tRNA + S-adenosyl-L-homocysteine</text>
        <dbReference type="Rhea" id="RHEA:42708"/>
        <dbReference type="Rhea" id="RHEA-COMP:10188"/>
        <dbReference type="Rhea" id="RHEA-COMP:10189"/>
        <dbReference type="ChEBI" id="CHEBI:57856"/>
        <dbReference type="ChEBI" id="CHEBI:59789"/>
        <dbReference type="ChEBI" id="CHEBI:74269"/>
        <dbReference type="ChEBI" id="CHEBI:74480"/>
        <dbReference type="EC" id="2.1.1.33"/>
    </reaction>
</comment>
<dbReference type="AlphaFoldDB" id="A0A0R3VU43"/>
<dbReference type="EC" id="2.1.1.33" evidence="9"/>
<comment type="pathway">
    <text evidence="9">tRNA modification; N(7)-methylguanine-tRNA biosynthesis.</text>
</comment>
<keyword evidence="3 9" id="KW-0489">Methyltransferase</keyword>
<evidence type="ECO:0000256" key="7">
    <source>
        <dbReference type="ARBA" id="ARBA00022884"/>
    </source>
</evidence>
<comment type="similarity">
    <text evidence="9">Belongs to the class I-like SAM-binding methyltransferase superfamily. TrmB family.</text>
</comment>
<feature type="active site" evidence="9">
    <location>
        <position position="496"/>
    </location>
</feature>
<protein>
    <recommendedName>
        <fullName evidence="9">tRNA (guanine-N(7)-)-methyltransferase</fullName>
        <ecNumber evidence="9">2.1.1.33</ecNumber>
    </recommendedName>
    <alternativeName>
        <fullName evidence="9">tRNA (guanine(46)-N(7))-methyltransferase</fullName>
    </alternativeName>
    <alternativeName>
        <fullName evidence="9">tRNA(m7G46)-methyltransferase</fullName>
    </alternativeName>
</protein>
<evidence type="ECO:0000256" key="8">
    <source>
        <dbReference type="ARBA" id="ARBA00023242"/>
    </source>
</evidence>
<dbReference type="InterPro" id="IPR029063">
    <property type="entry name" value="SAM-dependent_MTases_sf"/>
</dbReference>
<dbReference type="SUPFAM" id="SSF53335">
    <property type="entry name" value="S-adenosyl-L-methionine-dependent methyltransferases"/>
    <property type="match status" value="1"/>
</dbReference>
<dbReference type="CDD" id="cd02440">
    <property type="entry name" value="AdoMet_MTases"/>
    <property type="match status" value="1"/>
</dbReference>
<dbReference type="PROSITE" id="PS51625">
    <property type="entry name" value="SAM_MT_TRMB"/>
    <property type="match status" value="1"/>
</dbReference>
<evidence type="ECO:0000256" key="4">
    <source>
        <dbReference type="ARBA" id="ARBA00022679"/>
    </source>
</evidence>
<evidence type="ECO:0000256" key="9">
    <source>
        <dbReference type="HAMAP-Rule" id="MF_03055"/>
    </source>
</evidence>
<keyword evidence="4 9" id="KW-0808">Transferase</keyword>
<keyword evidence="2 9" id="KW-0820">tRNA-binding</keyword>
<dbReference type="GO" id="GO:0016192">
    <property type="term" value="P:vesicle-mediated transport"/>
    <property type="evidence" value="ECO:0007669"/>
    <property type="project" value="InterPro"/>
</dbReference>
<feature type="binding site" evidence="9">
    <location>
        <begin position="440"/>
        <end position="441"/>
    </location>
    <ligand>
        <name>S-adenosyl-L-methionine</name>
        <dbReference type="ChEBI" id="CHEBI:59789"/>
    </ligand>
</feature>
<dbReference type="EMBL" id="UYRS01000129">
    <property type="protein sequence ID" value="VDK21889.1"/>
    <property type="molecule type" value="Genomic_DNA"/>
</dbReference>
<reference evidence="11 12" key="2">
    <citation type="submission" date="2018-11" db="EMBL/GenBank/DDBJ databases">
        <authorList>
            <consortium name="Pathogen Informatics"/>
        </authorList>
    </citation>
    <scope>NUCLEOTIDE SEQUENCE [LARGE SCALE GENOMIC DNA]</scope>
</reference>
<evidence type="ECO:0000256" key="3">
    <source>
        <dbReference type="ARBA" id="ARBA00022603"/>
    </source>
</evidence>
<dbReference type="UniPathway" id="UPA00989"/>
<evidence type="ECO:0000256" key="6">
    <source>
        <dbReference type="ARBA" id="ARBA00022694"/>
    </source>
</evidence>
<proteinExistence type="inferred from homology"/>
<dbReference type="Gene3D" id="1.20.58.70">
    <property type="match status" value="1"/>
</dbReference>
<dbReference type="HAMAP" id="MF_03055">
    <property type="entry name" value="tRNA_methyltr_TrmB_euk"/>
    <property type="match status" value="1"/>
</dbReference>
<feature type="binding site" evidence="9">
    <location>
        <position position="417"/>
    </location>
    <ligand>
        <name>S-adenosyl-L-methionine</name>
        <dbReference type="ChEBI" id="CHEBI:59789"/>
    </ligand>
</feature>
<dbReference type="SUPFAM" id="SSF47661">
    <property type="entry name" value="t-snare proteins"/>
    <property type="match status" value="1"/>
</dbReference>
<dbReference type="PANTHER" id="PTHR23417:SF16">
    <property type="entry name" value="TRNA (GUANINE-N(7)-)-METHYLTRANSFERASE"/>
    <property type="match status" value="1"/>
</dbReference>
<dbReference type="InterPro" id="IPR025763">
    <property type="entry name" value="Trm8_euk"/>
</dbReference>
<dbReference type="Pfam" id="PF02390">
    <property type="entry name" value="Methyltransf_4"/>
    <property type="match status" value="1"/>
</dbReference>
<dbReference type="Gene3D" id="3.40.50.150">
    <property type="entry name" value="Vaccinia Virus protein VP39"/>
    <property type="match status" value="1"/>
</dbReference>
<name>A0A0R3VU43_TAEAS</name>
<dbReference type="NCBIfam" id="TIGR00091">
    <property type="entry name" value="tRNA (guanosine(46)-N7)-methyltransferase TrmB"/>
    <property type="match status" value="1"/>
</dbReference>
<evidence type="ECO:0000259" key="10">
    <source>
        <dbReference type="PROSITE" id="PS50192"/>
    </source>
</evidence>
<dbReference type="STRING" id="60517.A0A0R3VU43"/>
<dbReference type="Proteomes" id="UP000282613">
    <property type="component" value="Unassembled WGS sequence"/>
</dbReference>
<feature type="binding site" evidence="9">
    <location>
        <begin position="586"/>
        <end position="588"/>
    </location>
    <ligand>
        <name>S-adenosyl-L-methionine</name>
        <dbReference type="ChEBI" id="CHEBI:59789"/>
    </ligand>
</feature>
<dbReference type="InterPro" id="IPR010989">
    <property type="entry name" value="SNARE"/>
</dbReference>
<feature type="domain" description="T-SNARE coiled-coil homology" evidence="10">
    <location>
        <begin position="238"/>
        <end position="300"/>
    </location>
</feature>
<evidence type="ECO:0000256" key="1">
    <source>
        <dbReference type="ARBA" id="ARBA00000142"/>
    </source>
</evidence>
<dbReference type="InterPro" id="IPR000727">
    <property type="entry name" value="T_SNARE_dom"/>
</dbReference>
<evidence type="ECO:0000256" key="5">
    <source>
        <dbReference type="ARBA" id="ARBA00022691"/>
    </source>
</evidence>
<dbReference type="GO" id="GO:0043527">
    <property type="term" value="C:tRNA methyltransferase complex"/>
    <property type="evidence" value="ECO:0007669"/>
    <property type="project" value="TreeGrafter"/>
</dbReference>
<dbReference type="PANTHER" id="PTHR23417">
    <property type="entry name" value="3-DEOXY-D-MANNO-OCTULOSONIC-ACID TRANSFERASE/TRNA GUANINE-N 7 - -METHYLTRANSFERASE"/>
    <property type="match status" value="1"/>
</dbReference>
<keyword evidence="6 9" id="KW-0819">tRNA processing</keyword>
<dbReference type="GO" id="GO:0000049">
    <property type="term" value="F:tRNA binding"/>
    <property type="evidence" value="ECO:0007669"/>
    <property type="project" value="UniProtKB-UniRule"/>
</dbReference>
<dbReference type="OrthoDB" id="47276at2759"/>
<keyword evidence="7 9" id="KW-0694">RNA-binding</keyword>
<dbReference type="PROSITE" id="PS50192">
    <property type="entry name" value="T_SNARE"/>
    <property type="match status" value="1"/>
</dbReference>
<feature type="binding site" evidence="9">
    <location>
        <position position="493"/>
    </location>
    <ligand>
        <name>S-adenosyl-L-methionine</name>
        <dbReference type="ChEBI" id="CHEBI:59789"/>
    </ligand>
</feature>
<keyword evidence="5 9" id="KW-0949">S-adenosyl-L-methionine</keyword>